<keyword evidence="2" id="KW-0378">Hydrolase</keyword>
<dbReference type="InterPro" id="IPR050266">
    <property type="entry name" value="AB_hydrolase_sf"/>
</dbReference>
<dbReference type="Pfam" id="PF12697">
    <property type="entry name" value="Abhydrolase_6"/>
    <property type="match status" value="1"/>
</dbReference>
<dbReference type="Proteomes" id="UP001168528">
    <property type="component" value="Unassembled WGS sequence"/>
</dbReference>
<reference evidence="2" key="1">
    <citation type="submission" date="2023-07" db="EMBL/GenBank/DDBJ databases">
        <title>The genome sequence of Rhodocytophaga aerolata KACC 12507.</title>
        <authorList>
            <person name="Zhang X."/>
        </authorList>
    </citation>
    <scope>NUCLEOTIDE SEQUENCE</scope>
    <source>
        <strain evidence="2">KACC 12507</strain>
    </source>
</reference>
<dbReference type="PANTHER" id="PTHR43798:SF5">
    <property type="entry name" value="MONOACYLGLYCEROL LIPASE ABHD6"/>
    <property type="match status" value="1"/>
</dbReference>
<dbReference type="RefSeq" id="WP_302039606.1">
    <property type="nucleotide sequence ID" value="NZ_JAUKPO010000014.1"/>
</dbReference>
<dbReference type="PRINTS" id="PR00111">
    <property type="entry name" value="ABHYDROLASE"/>
</dbReference>
<gene>
    <name evidence="2" type="ORF">Q0590_21180</name>
</gene>
<dbReference type="EMBL" id="JAUKPO010000014">
    <property type="protein sequence ID" value="MDO1448804.1"/>
    <property type="molecule type" value="Genomic_DNA"/>
</dbReference>
<dbReference type="Gene3D" id="3.40.50.1820">
    <property type="entry name" value="alpha/beta hydrolase"/>
    <property type="match status" value="1"/>
</dbReference>
<name>A0ABT8R9Y7_9BACT</name>
<dbReference type="GO" id="GO:0016787">
    <property type="term" value="F:hydrolase activity"/>
    <property type="evidence" value="ECO:0007669"/>
    <property type="project" value="UniProtKB-KW"/>
</dbReference>
<evidence type="ECO:0000259" key="1">
    <source>
        <dbReference type="Pfam" id="PF12697"/>
    </source>
</evidence>
<dbReference type="InterPro" id="IPR029058">
    <property type="entry name" value="AB_hydrolase_fold"/>
</dbReference>
<accession>A0ABT8R9Y7</accession>
<feature type="domain" description="AB hydrolase-1" evidence="1">
    <location>
        <begin position="22"/>
        <end position="242"/>
    </location>
</feature>
<comment type="caution">
    <text evidence="2">The sequence shown here is derived from an EMBL/GenBank/DDBJ whole genome shotgun (WGS) entry which is preliminary data.</text>
</comment>
<evidence type="ECO:0000313" key="2">
    <source>
        <dbReference type="EMBL" id="MDO1448804.1"/>
    </source>
</evidence>
<protein>
    <submittedName>
        <fullName evidence="2">Alpha/beta hydrolase</fullName>
    </submittedName>
</protein>
<keyword evidence="3" id="KW-1185">Reference proteome</keyword>
<dbReference type="SUPFAM" id="SSF53474">
    <property type="entry name" value="alpha/beta-Hydrolases"/>
    <property type="match status" value="1"/>
</dbReference>
<dbReference type="InterPro" id="IPR000073">
    <property type="entry name" value="AB_hydrolase_1"/>
</dbReference>
<dbReference type="PANTHER" id="PTHR43798">
    <property type="entry name" value="MONOACYLGLYCEROL LIPASE"/>
    <property type="match status" value="1"/>
</dbReference>
<evidence type="ECO:0000313" key="3">
    <source>
        <dbReference type="Proteomes" id="UP001168528"/>
    </source>
</evidence>
<proteinExistence type="predicted"/>
<organism evidence="2 3">
    <name type="scientific">Rhodocytophaga aerolata</name>
    <dbReference type="NCBI Taxonomy" id="455078"/>
    <lineage>
        <taxon>Bacteria</taxon>
        <taxon>Pseudomonadati</taxon>
        <taxon>Bacteroidota</taxon>
        <taxon>Cytophagia</taxon>
        <taxon>Cytophagales</taxon>
        <taxon>Rhodocytophagaceae</taxon>
        <taxon>Rhodocytophaga</taxon>
    </lineage>
</organism>
<sequence length="261" mass="29370">MNYTPKQEAGFKYLDEGKGETLLLLHGLFGALSNWDSVIREFSTRYRVIIPVMPIYEMPIKTASLDGLVSFIESFVAFKGLNNLTLLGNSLGGHVALIYTLTNKKNVKRLVLTGSSGLFENSMGGSFPKRGSYDYIKERVAYTFYDPATASKDLVDEVFDITKDIPKCMRIVAIAKSAQRHNMAKEITKIEVPTLLVWGLNDTITPPMVAHEFNKLIPNSELRFIDKCGHAPMMEHPAKFNKLLSEFMEAEHVDNLEKMKV</sequence>